<evidence type="ECO:0000256" key="2">
    <source>
        <dbReference type="ARBA" id="ARBA00022475"/>
    </source>
</evidence>
<dbReference type="InterPro" id="IPR020846">
    <property type="entry name" value="MFS_dom"/>
</dbReference>
<evidence type="ECO:0000313" key="9">
    <source>
        <dbReference type="EMBL" id="NYJ76699.1"/>
    </source>
</evidence>
<feature type="region of interest" description="Disordered" evidence="6">
    <location>
        <begin position="395"/>
        <end position="416"/>
    </location>
</feature>
<dbReference type="PANTHER" id="PTHR43124:SF10">
    <property type="entry name" value="PURINE EFFLUX PUMP PBUE"/>
    <property type="match status" value="1"/>
</dbReference>
<dbReference type="InterPro" id="IPR036259">
    <property type="entry name" value="MFS_trans_sf"/>
</dbReference>
<evidence type="ECO:0000313" key="10">
    <source>
        <dbReference type="Proteomes" id="UP000535437"/>
    </source>
</evidence>
<evidence type="ECO:0000256" key="4">
    <source>
        <dbReference type="ARBA" id="ARBA00022989"/>
    </source>
</evidence>
<evidence type="ECO:0000256" key="7">
    <source>
        <dbReference type="SAM" id="Phobius"/>
    </source>
</evidence>
<dbReference type="Proteomes" id="UP000535437">
    <property type="component" value="Unassembled WGS sequence"/>
</dbReference>
<feature type="transmembrane region" description="Helical" evidence="7">
    <location>
        <begin position="289"/>
        <end position="311"/>
    </location>
</feature>
<feature type="transmembrane region" description="Helical" evidence="7">
    <location>
        <begin position="78"/>
        <end position="98"/>
    </location>
</feature>
<keyword evidence="3 7" id="KW-0812">Transmembrane</keyword>
<dbReference type="GO" id="GO:0005886">
    <property type="term" value="C:plasma membrane"/>
    <property type="evidence" value="ECO:0007669"/>
    <property type="project" value="UniProtKB-SubCell"/>
</dbReference>
<feature type="transmembrane region" description="Helical" evidence="7">
    <location>
        <begin position="323"/>
        <end position="344"/>
    </location>
</feature>
<protein>
    <submittedName>
        <fullName evidence="9">Putative MFS family arabinose efflux permease</fullName>
    </submittedName>
</protein>
<feature type="transmembrane region" description="Helical" evidence="7">
    <location>
        <begin position="265"/>
        <end position="283"/>
    </location>
</feature>
<dbReference type="InterPro" id="IPR050189">
    <property type="entry name" value="MFS_Efflux_Transporters"/>
</dbReference>
<organism evidence="9 10">
    <name type="scientific">Nesterenkonia xinjiangensis</name>
    <dbReference type="NCBI Taxonomy" id="225327"/>
    <lineage>
        <taxon>Bacteria</taxon>
        <taxon>Bacillati</taxon>
        <taxon>Actinomycetota</taxon>
        <taxon>Actinomycetes</taxon>
        <taxon>Micrococcales</taxon>
        <taxon>Micrococcaceae</taxon>
        <taxon>Nesterenkonia</taxon>
    </lineage>
</organism>
<name>A0A7Z0K7M4_9MICC</name>
<keyword evidence="5 7" id="KW-0472">Membrane</keyword>
<keyword evidence="4 7" id="KW-1133">Transmembrane helix</keyword>
<feature type="transmembrane region" description="Helical" evidence="7">
    <location>
        <begin position="350"/>
        <end position="370"/>
    </location>
</feature>
<evidence type="ECO:0000256" key="3">
    <source>
        <dbReference type="ARBA" id="ARBA00022692"/>
    </source>
</evidence>
<feature type="transmembrane region" description="Helical" evidence="7">
    <location>
        <begin position="193"/>
        <end position="212"/>
    </location>
</feature>
<keyword evidence="10" id="KW-1185">Reference proteome</keyword>
<dbReference type="SUPFAM" id="SSF103473">
    <property type="entry name" value="MFS general substrate transporter"/>
    <property type="match status" value="1"/>
</dbReference>
<keyword evidence="2" id="KW-1003">Cell membrane</keyword>
<evidence type="ECO:0000259" key="8">
    <source>
        <dbReference type="PROSITE" id="PS50850"/>
    </source>
</evidence>
<dbReference type="AlphaFoldDB" id="A0A7Z0K7M4"/>
<feature type="domain" description="Major facilitator superfamily (MFS) profile" evidence="8">
    <location>
        <begin position="199"/>
        <end position="416"/>
    </location>
</feature>
<dbReference type="RefSeq" id="WP_179540278.1">
    <property type="nucleotide sequence ID" value="NZ_BAAALL010000008.1"/>
</dbReference>
<dbReference type="PROSITE" id="PS50850">
    <property type="entry name" value="MFS"/>
    <property type="match status" value="1"/>
</dbReference>
<dbReference type="EMBL" id="JACCFY010000001">
    <property type="protein sequence ID" value="NYJ76699.1"/>
    <property type="molecule type" value="Genomic_DNA"/>
</dbReference>
<evidence type="ECO:0000256" key="1">
    <source>
        <dbReference type="ARBA" id="ARBA00004651"/>
    </source>
</evidence>
<feature type="transmembrane region" description="Helical" evidence="7">
    <location>
        <begin position="12"/>
        <end position="38"/>
    </location>
</feature>
<comment type="caution">
    <text evidence="9">The sequence shown here is derived from an EMBL/GenBank/DDBJ whole genome shotgun (WGS) entry which is preliminary data.</text>
</comment>
<accession>A0A7Z0K7M4</accession>
<sequence length="416" mass="41818">MSASAPRLAPRVVVSFIGTLVLAYLAANLVPVLIGALVNDLGFTVAHAGNLVTLMSLGTATGLFAANRFVARGDRATVARTGLTGMVIGFGSAAAVLTPSVVQVGVIIGGISCGVVMAAGIASTAVTMNPDKTTTMVTIVNRAGAALLLAVVPLLGNDLQHLLTVLALLGAAGLFAAGGLPNLPVQEKPTGRLLPFTPAAILLAAVFGLWSLSEDMVYAMLEILAVQNVGLSPGQSSVVISLQIIGGLTGAVVAPLVLARIGRSLSIFGILVLSSTAKFLIVSSTAAPVFLAANVAWGLAYGAALVLVLGLAARMDVSGRVGVLVSTIYIIGIALGPAVGGILVTYTSPLMFATMVSAVSVVAGLVLLMISRRSGVPERGGDRLRVHDVAAGDPLATFPQGQAATSTSGAADRMSR</sequence>
<dbReference type="Gene3D" id="1.20.1250.20">
    <property type="entry name" value="MFS general substrate transporter like domains"/>
    <property type="match status" value="2"/>
</dbReference>
<proteinExistence type="predicted"/>
<reference evidence="9 10" key="1">
    <citation type="submission" date="2020-07" db="EMBL/GenBank/DDBJ databases">
        <title>Sequencing the genomes of 1000 actinobacteria strains.</title>
        <authorList>
            <person name="Klenk H.-P."/>
        </authorList>
    </citation>
    <scope>NUCLEOTIDE SEQUENCE [LARGE SCALE GENOMIC DNA]</scope>
    <source>
        <strain evidence="9 10">DSM 15475</strain>
    </source>
</reference>
<comment type="subcellular location">
    <subcellularLocation>
        <location evidence="1">Cell membrane</location>
        <topology evidence="1">Multi-pass membrane protein</topology>
    </subcellularLocation>
</comment>
<gene>
    <name evidence="9" type="ORF">HNR09_000110</name>
</gene>
<feature type="compositionally biased region" description="Polar residues" evidence="6">
    <location>
        <begin position="399"/>
        <end position="409"/>
    </location>
</feature>
<feature type="transmembrane region" description="Helical" evidence="7">
    <location>
        <begin position="238"/>
        <end position="258"/>
    </location>
</feature>
<dbReference type="PANTHER" id="PTHR43124">
    <property type="entry name" value="PURINE EFFLUX PUMP PBUE"/>
    <property type="match status" value="1"/>
</dbReference>
<evidence type="ECO:0000256" key="6">
    <source>
        <dbReference type="SAM" id="MobiDB-lite"/>
    </source>
</evidence>
<evidence type="ECO:0000256" key="5">
    <source>
        <dbReference type="ARBA" id="ARBA00023136"/>
    </source>
</evidence>
<feature type="transmembrane region" description="Helical" evidence="7">
    <location>
        <begin position="139"/>
        <end position="156"/>
    </location>
</feature>
<feature type="transmembrane region" description="Helical" evidence="7">
    <location>
        <begin position="162"/>
        <end position="181"/>
    </location>
</feature>
<dbReference type="GO" id="GO:0022857">
    <property type="term" value="F:transmembrane transporter activity"/>
    <property type="evidence" value="ECO:0007669"/>
    <property type="project" value="InterPro"/>
</dbReference>
<feature type="transmembrane region" description="Helical" evidence="7">
    <location>
        <begin position="44"/>
        <end position="66"/>
    </location>
</feature>
<feature type="transmembrane region" description="Helical" evidence="7">
    <location>
        <begin position="104"/>
        <end position="127"/>
    </location>
</feature>